<gene>
    <name evidence="1" type="ORF">L0M14_03520</name>
</gene>
<sequence>MLDDNGKLVFGWERLQASLDFKKKLYDAGIVDKDYLTDGKGDKAKQDFVTGKLGMWGANGADIASFKTLKKNNPNAEIAALALPSTSFGQFSPLISQPVQMISVVNAKAKDPEAVIQFVDFMNSDKVSSVINLSLEKGAGLEGVHYKVGSSGCREPIDLEKNKKELSYLGDFTVYTKNTDPSDKCSNTNLTLHPIEPSIKTEANVADYELNKQFAAAYQSAFDAYLDKSRPMIGVISGSYLPALPQDMALNQTNGYKAILDILSKSVISGSSYPSDKAIKDSQAVWATSNGANIETWMADWFVKNKDKVLLTKDYYDFIKK</sequence>
<evidence type="ECO:0000313" key="1">
    <source>
        <dbReference type="EMBL" id="UJF34294.1"/>
    </source>
</evidence>
<accession>A0ABY3SKR1</accession>
<dbReference type="RefSeq" id="WP_235120864.1">
    <property type="nucleotide sequence ID" value="NZ_CP090978.1"/>
</dbReference>
<organism evidence="1 2">
    <name type="scientific">Paenibacillus hexagrammi</name>
    <dbReference type="NCBI Taxonomy" id="2908839"/>
    <lineage>
        <taxon>Bacteria</taxon>
        <taxon>Bacillati</taxon>
        <taxon>Bacillota</taxon>
        <taxon>Bacilli</taxon>
        <taxon>Bacillales</taxon>
        <taxon>Paenibacillaceae</taxon>
        <taxon>Paenibacillus</taxon>
    </lineage>
</organism>
<dbReference type="Gene3D" id="3.40.190.10">
    <property type="entry name" value="Periplasmic binding protein-like II"/>
    <property type="match status" value="1"/>
</dbReference>
<protein>
    <submittedName>
        <fullName evidence="1">Extracellular solute-binding protein</fullName>
    </submittedName>
</protein>
<keyword evidence="2" id="KW-1185">Reference proteome</keyword>
<dbReference type="Pfam" id="PF01547">
    <property type="entry name" value="SBP_bac_1"/>
    <property type="match status" value="1"/>
</dbReference>
<dbReference type="Proteomes" id="UP001649230">
    <property type="component" value="Chromosome"/>
</dbReference>
<dbReference type="EMBL" id="CP090978">
    <property type="protein sequence ID" value="UJF34294.1"/>
    <property type="molecule type" value="Genomic_DNA"/>
</dbReference>
<reference evidence="1 2" key="1">
    <citation type="journal article" date="2024" name="Int. J. Syst. Evol. Microbiol.">
        <title>Paenibacillus hexagrammi sp. nov., a novel bacterium isolated from the gut content of Hexagrammos agrammus.</title>
        <authorList>
            <person name="Jung H.K."/>
            <person name="Kim D.G."/>
            <person name="Zin H."/>
            <person name="Park J."/>
            <person name="Jung H."/>
            <person name="Kim Y.O."/>
            <person name="Kong H.J."/>
            <person name="Kim J.W."/>
            <person name="Kim Y.S."/>
        </authorList>
    </citation>
    <scope>NUCLEOTIDE SEQUENCE [LARGE SCALE GENOMIC DNA]</scope>
    <source>
        <strain evidence="1 2">YPD9-1</strain>
    </source>
</reference>
<name>A0ABY3SKR1_9BACL</name>
<proteinExistence type="predicted"/>
<dbReference type="InterPro" id="IPR006059">
    <property type="entry name" value="SBP"/>
</dbReference>
<dbReference type="SUPFAM" id="SSF53850">
    <property type="entry name" value="Periplasmic binding protein-like II"/>
    <property type="match status" value="1"/>
</dbReference>
<evidence type="ECO:0000313" key="2">
    <source>
        <dbReference type="Proteomes" id="UP001649230"/>
    </source>
</evidence>